<accession>A0ABW6GWS6</accession>
<feature type="transmembrane region" description="Helical" evidence="1">
    <location>
        <begin position="40"/>
        <end position="61"/>
    </location>
</feature>
<feature type="transmembrane region" description="Helical" evidence="1">
    <location>
        <begin position="154"/>
        <end position="176"/>
    </location>
</feature>
<sequence>MAHPVLALGTAALTAAGSAWYLPALLDLRAGPDRPRAARLAAAACLSWWSALAAAALLLAAPLPWPLPLGAALTGVLTAAALRGAAAAERRADRREQARTWSVLLRAEPPRLPATARPAPVAVRLTAGLTAAAAAVSAAATTAVTLLAGRPGPVGPAVLTVTASVGLCLLILLVSLHRPRPH</sequence>
<reference evidence="2 3" key="1">
    <citation type="submission" date="2024-09" db="EMBL/GenBank/DDBJ databases">
        <title>The Natural Products Discovery Center: Release of the First 8490 Sequenced Strains for Exploring Actinobacteria Biosynthetic Diversity.</title>
        <authorList>
            <person name="Kalkreuter E."/>
            <person name="Kautsar S.A."/>
            <person name="Yang D."/>
            <person name="Bader C.D."/>
            <person name="Teijaro C.N."/>
            <person name="Fluegel L."/>
            <person name="Davis C.M."/>
            <person name="Simpson J.R."/>
            <person name="Lauterbach L."/>
            <person name="Steele A.D."/>
            <person name="Gui C."/>
            <person name="Meng S."/>
            <person name="Li G."/>
            <person name="Viehrig K."/>
            <person name="Ye F."/>
            <person name="Su P."/>
            <person name="Kiefer A.F."/>
            <person name="Nichols A."/>
            <person name="Cepeda A.J."/>
            <person name="Yan W."/>
            <person name="Fan B."/>
            <person name="Jiang Y."/>
            <person name="Adhikari A."/>
            <person name="Zheng C.-J."/>
            <person name="Schuster L."/>
            <person name="Cowan T.M."/>
            <person name="Smanski M.J."/>
            <person name="Chevrette M.G."/>
            <person name="De Carvalho L.P.S."/>
            <person name="Shen B."/>
        </authorList>
    </citation>
    <scope>NUCLEOTIDE SEQUENCE [LARGE SCALE GENOMIC DNA]</scope>
    <source>
        <strain evidence="2 3">NPDC058753</strain>
    </source>
</reference>
<protein>
    <recommendedName>
        <fullName evidence="4">Secreted protein</fullName>
    </recommendedName>
</protein>
<evidence type="ECO:0000313" key="3">
    <source>
        <dbReference type="Proteomes" id="UP001599542"/>
    </source>
</evidence>
<gene>
    <name evidence="2" type="ORF">ACFW6T_35260</name>
</gene>
<evidence type="ECO:0000256" key="1">
    <source>
        <dbReference type="SAM" id="Phobius"/>
    </source>
</evidence>
<keyword evidence="3" id="KW-1185">Reference proteome</keyword>
<keyword evidence="1" id="KW-0812">Transmembrane</keyword>
<comment type="caution">
    <text evidence="2">The sequence shown here is derived from an EMBL/GenBank/DDBJ whole genome shotgun (WGS) entry which is preliminary data.</text>
</comment>
<proteinExistence type="predicted"/>
<organism evidence="2 3">
    <name type="scientific">Kitasatospora phosalacinea</name>
    <dbReference type="NCBI Taxonomy" id="2065"/>
    <lineage>
        <taxon>Bacteria</taxon>
        <taxon>Bacillati</taxon>
        <taxon>Actinomycetota</taxon>
        <taxon>Actinomycetes</taxon>
        <taxon>Kitasatosporales</taxon>
        <taxon>Streptomycetaceae</taxon>
        <taxon>Kitasatospora</taxon>
    </lineage>
</organism>
<feature type="transmembrane region" description="Helical" evidence="1">
    <location>
        <begin position="6"/>
        <end position="28"/>
    </location>
</feature>
<keyword evidence="1" id="KW-0472">Membrane</keyword>
<feature type="transmembrane region" description="Helical" evidence="1">
    <location>
        <begin position="121"/>
        <end position="148"/>
    </location>
</feature>
<feature type="transmembrane region" description="Helical" evidence="1">
    <location>
        <begin position="67"/>
        <end position="86"/>
    </location>
</feature>
<dbReference type="Proteomes" id="UP001599542">
    <property type="component" value="Unassembled WGS sequence"/>
</dbReference>
<dbReference type="RefSeq" id="WP_380315017.1">
    <property type="nucleotide sequence ID" value="NZ_JBHYPW010000001.1"/>
</dbReference>
<evidence type="ECO:0008006" key="4">
    <source>
        <dbReference type="Google" id="ProtNLM"/>
    </source>
</evidence>
<keyword evidence="1" id="KW-1133">Transmembrane helix</keyword>
<name>A0ABW6GWS6_9ACTN</name>
<evidence type="ECO:0000313" key="2">
    <source>
        <dbReference type="EMBL" id="MFE1357236.1"/>
    </source>
</evidence>
<dbReference type="EMBL" id="JBHYPX010000141">
    <property type="protein sequence ID" value="MFE1357236.1"/>
    <property type="molecule type" value="Genomic_DNA"/>
</dbReference>